<sequence length="137" mass="14923">MGAGVVVCRPGELGAQEVLLVRRRSDGLWDVPGGGRAWWEWNALAARRELRQGTGLRVGRLGRLGVWGGPLQRQLSPDGETVDWTRHVFVAAYQGGQPVAREDAAEVAWWPLDALPAEVSPATAGYFRALRARGQPT</sequence>
<dbReference type="Pfam" id="PF00293">
    <property type="entry name" value="NUDIX"/>
    <property type="match status" value="1"/>
</dbReference>
<keyword evidence="5" id="KW-1185">Reference proteome</keyword>
<dbReference type="EMBL" id="CP002191">
    <property type="protein sequence ID" value="AFD26804.1"/>
    <property type="molecule type" value="Genomic_DNA"/>
</dbReference>
<dbReference type="PANTHER" id="PTHR43046:SF14">
    <property type="entry name" value="MUTT_NUDIX FAMILY PROTEIN"/>
    <property type="match status" value="1"/>
</dbReference>
<gene>
    <name evidence="4" type="ordered locus">DGo_CA2877</name>
</gene>
<organism evidence="4 5">
    <name type="scientific">Deinococcus gobiensis (strain DSM 21396 / JCM 16679 / CGMCC 1.7299 / I-0)</name>
    <dbReference type="NCBI Taxonomy" id="745776"/>
    <lineage>
        <taxon>Bacteria</taxon>
        <taxon>Thermotogati</taxon>
        <taxon>Deinococcota</taxon>
        <taxon>Deinococci</taxon>
        <taxon>Deinococcales</taxon>
        <taxon>Deinococcaceae</taxon>
        <taxon>Deinococcus</taxon>
    </lineage>
</organism>
<dbReference type="PATRIC" id="fig|745776.4.peg.2953"/>
<dbReference type="Gene3D" id="3.90.79.10">
    <property type="entry name" value="Nucleoside Triphosphate Pyrophosphohydrolase"/>
    <property type="match status" value="1"/>
</dbReference>
<evidence type="ECO:0000259" key="3">
    <source>
        <dbReference type="PROSITE" id="PS51462"/>
    </source>
</evidence>
<dbReference type="PANTHER" id="PTHR43046">
    <property type="entry name" value="GDP-MANNOSE MANNOSYL HYDROLASE"/>
    <property type="match status" value="1"/>
</dbReference>
<comment type="cofactor">
    <cofactor evidence="1">
        <name>Mg(2+)</name>
        <dbReference type="ChEBI" id="CHEBI:18420"/>
    </cofactor>
</comment>
<accession>H8GVT9</accession>
<dbReference type="InterPro" id="IPR000086">
    <property type="entry name" value="NUDIX_hydrolase_dom"/>
</dbReference>
<evidence type="ECO:0000313" key="5">
    <source>
        <dbReference type="Proteomes" id="UP000007575"/>
    </source>
</evidence>
<dbReference type="PROSITE" id="PS51462">
    <property type="entry name" value="NUDIX"/>
    <property type="match status" value="1"/>
</dbReference>
<dbReference type="KEGG" id="dgo:DGo_CA2877"/>
<dbReference type="InterPro" id="IPR015797">
    <property type="entry name" value="NUDIX_hydrolase-like_dom_sf"/>
</dbReference>
<dbReference type="eggNOG" id="COG1051">
    <property type="taxonomic scope" value="Bacteria"/>
</dbReference>
<dbReference type="Proteomes" id="UP000007575">
    <property type="component" value="Chromosome"/>
</dbReference>
<keyword evidence="2" id="KW-0378">Hydrolase</keyword>
<evidence type="ECO:0000256" key="1">
    <source>
        <dbReference type="ARBA" id="ARBA00001946"/>
    </source>
</evidence>
<protein>
    <recommendedName>
        <fullName evidence="3">Nudix hydrolase domain-containing protein</fullName>
    </recommendedName>
</protein>
<feature type="domain" description="Nudix hydrolase" evidence="3">
    <location>
        <begin position="1"/>
        <end position="132"/>
    </location>
</feature>
<dbReference type="SUPFAM" id="SSF55811">
    <property type="entry name" value="Nudix"/>
    <property type="match status" value="1"/>
</dbReference>
<evidence type="ECO:0000256" key="2">
    <source>
        <dbReference type="ARBA" id="ARBA00022801"/>
    </source>
</evidence>
<evidence type="ECO:0000313" key="4">
    <source>
        <dbReference type="EMBL" id="AFD26804.1"/>
    </source>
</evidence>
<dbReference type="STRING" id="745776.DGo_CA2877"/>
<name>H8GVT9_DEIGI</name>
<proteinExistence type="predicted"/>
<reference evidence="4 5" key="1">
    <citation type="journal article" date="2012" name="PLoS ONE">
        <title>Genome sequence and transcriptome analysis of the radioresistant bacterium Deinococcus gobiensis: insights into the extreme environmental adaptations.</title>
        <authorList>
            <person name="Yuan M."/>
            <person name="Chen M."/>
            <person name="Zhang W."/>
            <person name="Lu W."/>
            <person name="Wang J."/>
            <person name="Yang M."/>
            <person name="Zhao P."/>
            <person name="Tang R."/>
            <person name="Li X."/>
            <person name="Hao Y."/>
            <person name="Zhou Z."/>
            <person name="Zhan Y."/>
            <person name="Yu H."/>
            <person name="Teng C."/>
            <person name="Yan Y."/>
            <person name="Ping S."/>
            <person name="Wang Y."/>
            <person name="Lin M."/>
        </authorList>
    </citation>
    <scope>NUCLEOTIDE SEQUENCE [LARGE SCALE GENOMIC DNA]</scope>
    <source>
        <strain evidence="4 5">I-0</strain>
    </source>
</reference>
<dbReference type="GO" id="GO:0016787">
    <property type="term" value="F:hydrolase activity"/>
    <property type="evidence" value="ECO:0007669"/>
    <property type="project" value="UniProtKB-KW"/>
</dbReference>
<dbReference type="HOGENOM" id="CLU_037162_7_0_0"/>
<dbReference type="AlphaFoldDB" id="H8GVT9"/>